<dbReference type="PANTHER" id="PTHR33238:SF7">
    <property type="entry name" value="IRON-DEPENDENT TRANSCRIPTIONAL REGULATOR"/>
    <property type="match status" value="1"/>
</dbReference>
<dbReference type="AlphaFoldDB" id="A0A413SNI5"/>
<comment type="caution">
    <text evidence="2">The sequence shown here is derived from an EMBL/GenBank/DDBJ whole genome shotgun (WGS) entry which is preliminary data.</text>
</comment>
<dbReference type="InterPro" id="IPR050536">
    <property type="entry name" value="DtxR_MntR_Metal-Reg"/>
</dbReference>
<evidence type="ECO:0000259" key="1">
    <source>
        <dbReference type="Pfam" id="PF02742"/>
    </source>
</evidence>
<sequence>MVKILIDEKMVQKDDKGILSLTQKGSECAKEIYEKHCFSYELLVSAGIDDKLAQKEVCKMEHDLSEESFQKIKRIVQKYECTPEPLAMLDIKLLLLYLL</sequence>
<dbReference type="InterPro" id="IPR036421">
    <property type="entry name" value="Fe_dep_repressor_sf"/>
</dbReference>
<dbReference type="RefSeq" id="WP_117579893.1">
    <property type="nucleotide sequence ID" value="NZ_JAQDGW010000021.1"/>
</dbReference>
<dbReference type="EMBL" id="QSFS01000009">
    <property type="protein sequence ID" value="RHA69411.1"/>
    <property type="molecule type" value="Genomic_DNA"/>
</dbReference>
<dbReference type="Pfam" id="PF02742">
    <property type="entry name" value="Fe_dep_repr_C"/>
    <property type="match status" value="1"/>
</dbReference>
<proteinExistence type="predicted"/>
<feature type="domain" description="Iron dependent repressor metal binding and dimerisation" evidence="1">
    <location>
        <begin position="22"/>
        <end position="83"/>
    </location>
</feature>
<dbReference type="GO" id="GO:0046914">
    <property type="term" value="F:transition metal ion binding"/>
    <property type="evidence" value="ECO:0007669"/>
    <property type="project" value="InterPro"/>
</dbReference>
<evidence type="ECO:0000313" key="3">
    <source>
        <dbReference type="Proteomes" id="UP000285642"/>
    </source>
</evidence>
<dbReference type="InterPro" id="IPR001367">
    <property type="entry name" value="Fe_dep_repressor"/>
</dbReference>
<accession>A0A413SNI5</accession>
<dbReference type="Proteomes" id="UP000285642">
    <property type="component" value="Unassembled WGS sequence"/>
</dbReference>
<dbReference type="InterPro" id="IPR022689">
    <property type="entry name" value="Iron_dep_repressor"/>
</dbReference>
<dbReference type="SMART" id="SM00529">
    <property type="entry name" value="HTH_DTXR"/>
    <property type="match status" value="1"/>
</dbReference>
<dbReference type="PANTHER" id="PTHR33238">
    <property type="entry name" value="IRON (METAL) DEPENDENT REPRESSOR, DTXR FAMILY"/>
    <property type="match status" value="1"/>
</dbReference>
<name>A0A413SNI5_9FIRM</name>
<dbReference type="GO" id="GO:0046983">
    <property type="term" value="F:protein dimerization activity"/>
    <property type="evidence" value="ECO:0007669"/>
    <property type="project" value="InterPro"/>
</dbReference>
<dbReference type="GO" id="GO:0003700">
    <property type="term" value="F:DNA-binding transcription factor activity"/>
    <property type="evidence" value="ECO:0007669"/>
    <property type="project" value="InterPro"/>
</dbReference>
<gene>
    <name evidence="2" type="ORF">DW924_09605</name>
</gene>
<dbReference type="GeneID" id="97189090"/>
<dbReference type="Gene3D" id="1.10.60.10">
    <property type="entry name" value="Iron dependent repressor, metal binding and dimerisation domain"/>
    <property type="match status" value="1"/>
</dbReference>
<dbReference type="SUPFAM" id="SSF47979">
    <property type="entry name" value="Iron-dependent repressor protein, dimerization domain"/>
    <property type="match status" value="1"/>
</dbReference>
<protein>
    <recommendedName>
        <fullName evidence="1">Iron dependent repressor metal binding and dimerisation domain-containing protein</fullName>
    </recommendedName>
</protein>
<reference evidence="2 3" key="1">
    <citation type="submission" date="2018-08" db="EMBL/GenBank/DDBJ databases">
        <title>A genome reference for cultivated species of the human gut microbiota.</title>
        <authorList>
            <person name="Zou Y."/>
            <person name="Xue W."/>
            <person name="Luo G."/>
        </authorList>
    </citation>
    <scope>NUCLEOTIDE SEQUENCE [LARGE SCALE GENOMIC DNA]</scope>
    <source>
        <strain evidence="2 3">AM42-8</strain>
    </source>
</reference>
<evidence type="ECO:0000313" key="2">
    <source>
        <dbReference type="EMBL" id="RHA69411.1"/>
    </source>
</evidence>
<organism evidence="2 3">
    <name type="scientific">Dorea formicigenerans</name>
    <dbReference type="NCBI Taxonomy" id="39486"/>
    <lineage>
        <taxon>Bacteria</taxon>
        <taxon>Bacillati</taxon>
        <taxon>Bacillota</taxon>
        <taxon>Clostridia</taxon>
        <taxon>Lachnospirales</taxon>
        <taxon>Lachnospiraceae</taxon>
        <taxon>Dorea</taxon>
    </lineage>
</organism>